<name>A0A6M1R6Q1_9ACTN</name>
<evidence type="ECO:0000256" key="4">
    <source>
        <dbReference type="ARBA" id="ARBA00023002"/>
    </source>
</evidence>
<proteinExistence type="inferred from homology"/>
<evidence type="ECO:0000256" key="3">
    <source>
        <dbReference type="ARBA" id="ARBA00022630"/>
    </source>
</evidence>
<evidence type="ECO:0000256" key="2">
    <source>
        <dbReference type="ARBA" id="ARBA00009410"/>
    </source>
</evidence>
<sequence length="385" mass="41212">MPTHTTTTDTAADLVVIGAGIVGLAHAAEALARGLRVHVIERDERSVGASVRNFGHICATAQSGQALTYALASRDRWVALGTRAGFEVKETGTVVVARTEAEMAVVDEFAAARGVEQARLLDADATRELFPPAAADVVGGAHLPLDLRVDPREALPAIAAWLEAQGVRFSWATHVGAIDQVADGIDVRTSRGTVRSAWVVHAAGHDVDRLFPEVAEKAGVRRCRLQMLEVAPPGDVRIEPAVLTGLSMLRYGGFAETTAAAGVRRQFEDAAPELLDVVMNLMLTQRPATDGRPGSIVLGDTHHYDRTHLPFDDEYVAELVLREGARLLGAPLTVRRRWRGVYADSPHTDFLVDEPFPGLRVVSVTSGIGMTTALGLAPTVLDQLL</sequence>
<dbReference type="InterPro" id="IPR036188">
    <property type="entry name" value="FAD/NAD-bd_sf"/>
</dbReference>
<evidence type="ECO:0000313" key="7">
    <source>
        <dbReference type="Proteomes" id="UP000483261"/>
    </source>
</evidence>
<dbReference type="RefSeq" id="WP_165112043.1">
    <property type="nucleotide sequence ID" value="NZ_JAALAA010000013.1"/>
</dbReference>
<dbReference type="Pfam" id="PF01266">
    <property type="entry name" value="DAO"/>
    <property type="match status" value="1"/>
</dbReference>
<dbReference type="PANTHER" id="PTHR13847">
    <property type="entry name" value="SARCOSINE DEHYDROGENASE-RELATED"/>
    <property type="match status" value="1"/>
</dbReference>
<dbReference type="EMBL" id="JAALAA010000013">
    <property type="protein sequence ID" value="NGN94331.1"/>
    <property type="molecule type" value="Genomic_DNA"/>
</dbReference>
<dbReference type="GO" id="GO:0016491">
    <property type="term" value="F:oxidoreductase activity"/>
    <property type="evidence" value="ECO:0007669"/>
    <property type="project" value="UniProtKB-KW"/>
</dbReference>
<dbReference type="GO" id="GO:0005737">
    <property type="term" value="C:cytoplasm"/>
    <property type="evidence" value="ECO:0007669"/>
    <property type="project" value="TreeGrafter"/>
</dbReference>
<evidence type="ECO:0000313" key="6">
    <source>
        <dbReference type="EMBL" id="NGN94331.1"/>
    </source>
</evidence>
<comment type="caution">
    <text evidence="6">The sequence shown here is derived from an EMBL/GenBank/DDBJ whole genome shotgun (WGS) entry which is preliminary data.</text>
</comment>
<comment type="cofactor">
    <cofactor evidence="1">
        <name>FAD</name>
        <dbReference type="ChEBI" id="CHEBI:57692"/>
    </cofactor>
</comment>
<dbReference type="InterPro" id="IPR006076">
    <property type="entry name" value="FAD-dep_OxRdtase"/>
</dbReference>
<reference evidence="6 7" key="1">
    <citation type="submission" date="2020-02" db="EMBL/GenBank/DDBJ databases">
        <title>Whole-genome analyses of novel actinobacteria.</title>
        <authorList>
            <person name="Sahin N."/>
        </authorList>
    </citation>
    <scope>NUCLEOTIDE SEQUENCE [LARGE SCALE GENOMIC DNA]</scope>
    <source>
        <strain evidence="6 7">KC13</strain>
    </source>
</reference>
<keyword evidence="7" id="KW-1185">Reference proteome</keyword>
<dbReference type="AlphaFoldDB" id="A0A6M1R6Q1"/>
<dbReference type="Gene3D" id="3.30.9.10">
    <property type="entry name" value="D-Amino Acid Oxidase, subunit A, domain 2"/>
    <property type="match status" value="1"/>
</dbReference>
<gene>
    <name evidence="6" type="ORF">G5C66_16490</name>
</gene>
<dbReference type="InterPro" id="IPR017741">
    <property type="entry name" value="FAD-dependent_OxRdtase_HpnW"/>
</dbReference>
<comment type="similarity">
    <text evidence="2">Belongs to the DadA oxidoreductase family.</text>
</comment>
<dbReference type="Proteomes" id="UP000483261">
    <property type="component" value="Unassembled WGS sequence"/>
</dbReference>
<evidence type="ECO:0000256" key="1">
    <source>
        <dbReference type="ARBA" id="ARBA00001974"/>
    </source>
</evidence>
<organism evidence="6 7">
    <name type="scientific">Nocardioides turkmenicus</name>
    <dbReference type="NCBI Taxonomy" id="2711220"/>
    <lineage>
        <taxon>Bacteria</taxon>
        <taxon>Bacillati</taxon>
        <taxon>Actinomycetota</taxon>
        <taxon>Actinomycetes</taxon>
        <taxon>Propionibacteriales</taxon>
        <taxon>Nocardioidaceae</taxon>
        <taxon>Nocardioides</taxon>
    </lineage>
</organism>
<keyword evidence="3" id="KW-0285">Flavoprotein</keyword>
<protein>
    <submittedName>
        <fullName evidence="6">TIGR03364 family FAD-dependent oxidoreductase</fullName>
    </submittedName>
</protein>
<dbReference type="SUPFAM" id="SSF51905">
    <property type="entry name" value="FAD/NAD(P)-binding domain"/>
    <property type="match status" value="1"/>
</dbReference>
<keyword evidence="4" id="KW-0560">Oxidoreductase</keyword>
<dbReference type="Gene3D" id="3.50.50.60">
    <property type="entry name" value="FAD/NAD(P)-binding domain"/>
    <property type="match status" value="1"/>
</dbReference>
<dbReference type="NCBIfam" id="TIGR03364">
    <property type="entry name" value="HpnW_proposed"/>
    <property type="match status" value="1"/>
</dbReference>
<evidence type="ECO:0000259" key="5">
    <source>
        <dbReference type="Pfam" id="PF01266"/>
    </source>
</evidence>
<feature type="domain" description="FAD dependent oxidoreductase" evidence="5">
    <location>
        <begin position="13"/>
        <end position="377"/>
    </location>
</feature>
<accession>A0A6M1R6Q1</accession>
<dbReference type="PANTHER" id="PTHR13847:SF286">
    <property type="entry name" value="D-AMINO ACID DEHYDROGENASE"/>
    <property type="match status" value="1"/>
</dbReference>